<keyword evidence="3" id="KW-0411">Iron-sulfur</keyword>
<gene>
    <name evidence="6" type="ORF">BJ994_001065</name>
</gene>
<evidence type="ECO:0000256" key="2">
    <source>
        <dbReference type="ARBA" id="ARBA00023004"/>
    </source>
</evidence>
<keyword evidence="7" id="KW-1185">Reference proteome</keyword>
<evidence type="ECO:0000313" key="7">
    <source>
        <dbReference type="Proteomes" id="UP000547458"/>
    </source>
</evidence>
<dbReference type="Proteomes" id="UP000547458">
    <property type="component" value="Unassembled WGS sequence"/>
</dbReference>
<dbReference type="PROSITE" id="PS51918">
    <property type="entry name" value="RADICAL_SAM"/>
    <property type="match status" value="1"/>
</dbReference>
<dbReference type="EMBL" id="JAATJL010000001">
    <property type="protein sequence ID" value="NJC21989.1"/>
    <property type="molecule type" value="Genomic_DNA"/>
</dbReference>
<dbReference type="CDD" id="cd01335">
    <property type="entry name" value="Radical_SAM"/>
    <property type="match status" value="1"/>
</dbReference>
<dbReference type="GO" id="GO:0046872">
    <property type="term" value="F:metal ion binding"/>
    <property type="evidence" value="ECO:0007669"/>
    <property type="project" value="UniProtKB-KW"/>
</dbReference>
<dbReference type="InterPro" id="IPR058240">
    <property type="entry name" value="rSAM_sf"/>
</dbReference>
<keyword evidence="6" id="KW-0456">Lyase</keyword>
<name>A0A846RLJ4_9MICC</name>
<dbReference type="InterPro" id="IPR006638">
    <property type="entry name" value="Elp3/MiaA/NifB-like_rSAM"/>
</dbReference>
<dbReference type="Gene3D" id="3.80.30.30">
    <property type="match status" value="1"/>
</dbReference>
<comment type="caution">
    <text evidence="6">The sequence shown here is derived from an EMBL/GenBank/DDBJ whole genome shotgun (WGS) entry which is preliminary data.</text>
</comment>
<dbReference type="Pfam" id="PF04055">
    <property type="entry name" value="Radical_SAM"/>
    <property type="match status" value="1"/>
</dbReference>
<organism evidence="6 7">
    <name type="scientific">Arthrobacter pigmenti</name>
    <dbReference type="NCBI Taxonomy" id="271432"/>
    <lineage>
        <taxon>Bacteria</taxon>
        <taxon>Bacillati</taxon>
        <taxon>Actinomycetota</taxon>
        <taxon>Actinomycetes</taxon>
        <taxon>Micrococcales</taxon>
        <taxon>Micrococcaceae</taxon>
        <taxon>Arthrobacter</taxon>
    </lineage>
</organism>
<proteinExistence type="predicted"/>
<dbReference type="GO" id="GO:0051536">
    <property type="term" value="F:iron-sulfur cluster binding"/>
    <property type="evidence" value="ECO:0007669"/>
    <property type="project" value="UniProtKB-KW"/>
</dbReference>
<feature type="region of interest" description="Disordered" evidence="4">
    <location>
        <begin position="318"/>
        <end position="348"/>
    </location>
</feature>
<evidence type="ECO:0000313" key="6">
    <source>
        <dbReference type="EMBL" id="NJC21989.1"/>
    </source>
</evidence>
<sequence>MRWDTQKTTTAAPGGADALLPLSGLVRSVRTPEFAGITFHEVLAKSALNRVPKNSGMPFGWTVNPYRGCSHACVYCFARKTHSYLNLDTGLDFDSQLVVKTNVGEVLRREVTKPSWSREHVAMGTNTDPYQRAEGRYRLMPGIIRTLTDSGTPFSILTKGTLLGRDLPLLKEAAASVSVGMGISLAVIDPVLAHAVEPGTPTPRARLDLISRLRDAGLPCGIMAMPILPWLTDSDESLDELFRALASAGATGVSAGALHLRPGAREWYMEWLATRHPTLVGRYRRLYRGGSYASAEYRGWLADRVRMHRRRHGLGAGARFFREEPGTTSTPASGGAPVQAEQVEPTLF</sequence>
<dbReference type="RefSeq" id="WP_167992238.1">
    <property type="nucleotide sequence ID" value="NZ_JAATJL010000001.1"/>
</dbReference>
<keyword evidence="1" id="KW-0479">Metal-binding</keyword>
<dbReference type="SFLD" id="SFLDS00029">
    <property type="entry name" value="Radical_SAM"/>
    <property type="match status" value="1"/>
</dbReference>
<protein>
    <submittedName>
        <fullName evidence="6">DNA repair photolyase</fullName>
    </submittedName>
</protein>
<evidence type="ECO:0000256" key="3">
    <source>
        <dbReference type="ARBA" id="ARBA00023014"/>
    </source>
</evidence>
<dbReference type="InterPro" id="IPR007197">
    <property type="entry name" value="rSAM"/>
</dbReference>
<dbReference type="GO" id="GO:0016829">
    <property type="term" value="F:lyase activity"/>
    <property type="evidence" value="ECO:0007669"/>
    <property type="project" value="UniProtKB-KW"/>
</dbReference>
<dbReference type="NCBIfam" id="NF038135">
    <property type="entry name" value="rSAM_Rv2578c"/>
    <property type="match status" value="1"/>
</dbReference>
<accession>A0A846RLJ4</accession>
<dbReference type="InterPro" id="IPR040086">
    <property type="entry name" value="MJ0683-like"/>
</dbReference>
<dbReference type="SUPFAM" id="SSF102114">
    <property type="entry name" value="Radical SAM enzymes"/>
    <property type="match status" value="1"/>
</dbReference>
<dbReference type="AlphaFoldDB" id="A0A846RLJ4"/>
<dbReference type="SFLD" id="SFLDG01084">
    <property type="entry name" value="Uncharacterised_Radical_SAM_Su"/>
    <property type="match status" value="1"/>
</dbReference>
<keyword evidence="2" id="KW-0408">Iron</keyword>
<evidence type="ECO:0000256" key="1">
    <source>
        <dbReference type="ARBA" id="ARBA00022723"/>
    </source>
</evidence>
<dbReference type="SMART" id="SM00729">
    <property type="entry name" value="Elp3"/>
    <property type="match status" value="1"/>
</dbReference>
<evidence type="ECO:0000256" key="4">
    <source>
        <dbReference type="SAM" id="MobiDB-lite"/>
    </source>
</evidence>
<feature type="domain" description="Radical SAM core" evidence="5">
    <location>
        <begin position="55"/>
        <end position="296"/>
    </location>
</feature>
<evidence type="ECO:0000259" key="5">
    <source>
        <dbReference type="PROSITE" id="PS51918"/>
    </source>
</evidence>
<dbReference type="PANTHER" id="PTHR43432">
    <property type="entry name" value="SLR0285 PROTEIN"/>
    <property type="match status" value="1"/>
</dbReference>
<reference evidence="6 7" key="1">
    <citation type="submission" date="2020-03" db="EMBL/GenBank/DDBJ databases">
        <title>Sequencing the genomes of 1000 actinobacteria strains.</title>
        <authorList>
            <person name="Klenk H.-P."/>
        </authorList>
    </citation>
    <scope>NUCLEOTIDE SEQUENCE [LARGE SCALE GENOMIC DNA]</scope>
    <source>
        <strain evidence="6 7">DSM 16403</strain>
    </source>
</reference>
<dbReference type="PANTHER" id="PTHR43432:SF3">
    <property type="entry name" value="SLR0285 PROTEIN"/>
    <property type="match status" value="1"/>
</dbReference>